<evidence type="ECO:0000313" key="2">
    <source>
        <dbReference type="Proteomes" id="UP000184038"/>
    </source>
</evidence>
<dbReference type="RefSeq" id="WP_073291992.1">
    <property type="nucleotide sequence ID" value="NZ_FRCP01000040.1"/>
</dbReference>
<organism evidence="1 2">
    <name type="scientific">Anaerosporobacter mobilis DSM 15930</name>
    <dbReference type="NCBI Taxonomy" id="1120996"/>
    <lineage>
        <taxon>Bacteria</taxon>
        <taxon>Bacillati</taxon>
        <taxon>Bacillota</taxon>
        <taxon>Clostridia</taxon>
        <taxon>Lachnospirales</taxon>
        <taxon>Lachnospiraceae</taxon>
        <taxon>Anaerosporobacter</taxon>
    </lineage>
</organism>
<dbReference type="Proteomes" id="UP000184038">
    <property type="component" value="Unassembled WGS sequence"/>
</dbReference>
<proteinExistence type="predicted"/>
<accession>A0A1M7NPD6</accession>
<keyword evidence="2" id="KW-1185">Reference proteome</keyword>
<protein>
    <submittedName>
        <fullName evidence="1">Uncharacterized protein</fullName>
    </submittedName>
</protein>
<dbReference type="OrthoDB" id="9814163at2"/>
<evidence type="ECO:0000313" key="1">
    <source>
        <dbReference type="EMBL" id="SHN05878.1"/>
    </source>
</evidence>
<reference evidence="1 2" key="1">
    <citation type="submission" date="2016-11" db="EMBL/GenBank/DDBJ databases">
        <authorList>
            <person name="Jaros S."/>
            <person name="Januszkiewicz K."/>
            <person name="Wedrychowicz H."/>
        </authorList>
    </citation>
    <scope>NUCLEOTIDE SEQUENCE [LARGE SCALE GENOMIC DNA]</scope>
    <source>
        <strain evidence="1 2">DSM 15930</strain>
    </source>
</reference>
<name>A0A1M7NPD6_9FIRM</name>
<sequence length="84" mass="9650">MAKLSKKTLEEIGDILSRGCEYANTQEVVHETFNESIEKIGGLGDWDEMSSTDLNDKEIVLQDLFETFYDNMIEKVMNVLKTQE</sequence>
<dbReference type="AlphaFoldDB" id="A0A1M7NPD6"/>
<gene>
    <name evidence="1" type="ORF">SAMN02746066_04651</name>
</gene>
<dbReference type="EMBL" id="FRCP01000040">
    <property type="protein sequence ID" value="SHN05878.1"/>
    <property type="molecule type" value="Genomic_DNA"/>
</dbReference>